<dbReference type="InterPro" id="IPR016039">
    <property type="entry name" value="Thiolase-like"/>
</dbReference>
<protein>
    <submittedName>
        <fullName evidence="5">3-oxoacyl-[acyl-carrier-protein] synthase III</fullName>
    </submittedName>
</protein>
<evidence type="ECO:0000313" key="6">
    <source>
        <dbReference type="Proteomes" id="UP000664701"/>
    </source>
</evidence>
<dbReference type="InterPro" id="IPR013747">
    <property type="entry name" value="ACP_syn_III_C"/>
</dbReference>
<sequence>MNHVEIKGYGTSLPEQTVHFEDQTRYRISGEETQLRLAVEASERALKKADCTIDDIDCIVAASAVGIQPIPCTAALIHEQLAQGLDIPAMDINTTCTSFVTALDMVSYLIEAGRYKTVLIVASETGSLGLNPKQKESYELFSDGAAAMIITQTTEEKGILYSLQRTWSEGAHATEIRGGLTNFHPKFYTEATKEEYMFDMQGPKILSLTIKKLPAMFQEFLEKSGLQLPEIDQVIPHQASRAMPLLMKKLGIQRKQYIDLVDDYGNMVSVSIPFALCQALDEGRVQSGDMVVLLGTAAGLTTNMLALRL</sequence>
<reference evidence="5 6" key="1">
    <citation type="submission" date="2024-03" db="EMBL/GenBank/DDBJ databases">
        <title>The Genome Sequence of Enterococcus sp. DIV2402.</title>
        <authorList>
            <consortium name="The Broad Institute Genomics Platform"/>
            <consortium name="The Broad Institute Microbial Omics Core"/>
            <consortium name="The Broad Institute Genomic Center for Infectious Diseases"/>
            <person name="Earl A."/>
            <person name="Manson A."/>
            <person name="Gilmore M."/>
            <person name="Schwartman J."/>
            <person name="Shea T."/>
            <person name="Abouelleil A."/>
            <person name="Cao P."/>
            <person name="Chapman S."/>
            <person name="Cusick C."/>
            <person name="Young S."/>
            <person name="Neafsey D."/>
            <person name="Nusbaum C."/>
            <person name="Birren B."/>
        </authorList>
    </citation>
    <scope>NUCLEOTIDE SEQUENCE [LARGE SCALE GENOMIC DNA]</scope>
    <source>
        <strain evidence="5 6">DIV2402</strain>
    </source>
</reference>
<dbReference type="Proteomes" id="UP000664701">
    <property type="component" value="Chromosome"/>
</dbReference>
<dbReference type="SUPFAM" id="SSF53901">
    <property type="entry name" value="Thiolase-like"/>
    <property type="match status" value="1"/>
</dbReference>
<dbReference type="InterPro" id="IPR013751">
    <property type="entry name" value="ACP_syn_III_N"/>
</dbReference>
<organism evidence="5 6">
    <name type="scientific">Candidatus Enterococcus lowellii</name>
    <dbReference type="NCBI Taxonomy" id="2230877"/>
    <lineage>
        <taxon>Bacteria</taxon>
        <taxon>Bacillati</taxon>
        <taxon>Bacillota</taxon>
        <taxon>Bacilli</taxon>
        <taxon>Lactobacillales</taxon>
        <taxon>Enterococcaceae</taxon>
        <taxon>Enterococcus</taxon>
    </lineage>
</organism>
<keyword evidence="2" id="KW-0012">Acyltransferase</keyword>
<dbReference type="EMBL" id="CP147251">
    <property type="protein sequence ID" value="WYJ78303.1"/>
    <property type="molecule type" value="Genomic_DNA"/>
</dbReference>
<evidence type="ECO:0000256" key="1">
    <source>
        <dbReference type="ARBA" id="ARBA00022679"/>
    </source>
</evidence>
<dbReference type="CDD" id="cd00830">
    <property type="entry name" value="KAS_III"/>
    <property type="match status" value="1"/>
</dbReference>
<dbReference type="RefSeq" id="WP_207942110.1">
    <property type="nucleotide sequence ID" value="NZ_CP147251.1"/>
</dbReference>
<evidence type="ECO:0000259" key="3">
    <source>
        <dbReference type="Pfam" id="PF08541"/>
    </source>
</evidence>
<proteinExistence type="predicted"/>
<dbReference type="Pfam" id="PF08541">
    <property type="entry name" value="ACP_syn_III_C"/>
    <property type="match status" value="1"/>
</dbReference>
<accession>A0ABZ2SRV3</accession>
<name>A0ABZ2SRV3_9ENTE</name>
<keyword evidence="1" id="KW-0808">Transferase</keyword>
<feature type="domain" description="Beta-ketoacyl-[acyl-carrier-protein] synthase III C-terminal" evidence="3">
    <location>
        <begin position="221"/>
        <end position="308"/>
    </location>
</feature>
<gene>
    <name evidence="5" type="ORF">DOK78_002960</name>
</gene>
<evidence type="ECO:0000259" key="4">
    <source>
        <dbReference type="Pfam" id="PF08545"/>
    </source>
</evidence>
<dbReference type="Gene3D" id="3.40.47.10">
    <property type="match status" value="1"/>
</dbReference>
<evidence type="ECO:0000256" key="2">
    <source>
        <dbReference type="ARBA" id="ARBA00023315"/>
    </source>
</evidence>
<dbReference type="PANTHER" id="PTHR34069">
    <property type="entry name" value="3-OXOACYL-[ACYL-CARRIER-PROTEIN] SYNTHASE 3"/>
    <property type="match status" value="1"/>
</dbReference>
<keyword evidence="6" id="KW-1185">Reference proteome</keyword>
<dbReference type="PANTHER" id="PTHR34069:SF2">
    <property type="entry name" value="BETA-KETOACYL-[ACYL-CARRIER-PROTEIN] SYNTHASE III"/>
    <property type="match status" value="1"/>
</dbReference>
<feature type="domain" description="Beta-ketoacyl-[acyl-carrier-protein] synthase III N-terminal" evidence="4">
    <location>
        <begin position="90"/>
        <end position="160"/>
    </location>
</feature>
<dbReference type="Pfam" id="PF08545">
    <property type="entry name" value="ACP_syn_III"/>
    <property type="match status" value="1"/>
</dbReference>
<evidence type="ECO:0000313" key="5">
    <source>
        <dbReference type="EMBL" id="WYJ78303.1"/>
    </source>
</evidence>